<dbReference type="EMBL" id="ACPB03021939">
    <property type="status" value="NOT_ANNOTATED_CDS"/>
    <property type="molecule type" value="Genomic_DNA"/>
</dbReference>
<accession>T1IC49</accession>
<dbReference type="EnsemblMetazoa" id="RPRC013869-RA">
    <property type="protein sequence ID" value="RPRC013869-PA"/>
    <property type="gene ID" value="RPRC013869"/>
</dbReference>
<sequence length="180" mass="19891">MKSGKFFPLNPNANYLRIPTNSEDANVSLSFSRLSNGASARTPPRPIRPMMRHTTSGSASPSNVTPAHSRVQVNSSCGESASGGAYTTVKRETLDQMAQDVAYLKSVLVTLKIVLEEVSETEQKRVVDDHDRKIVLLNAQLEERDSRLARQEEAMRRLCEARPQPTSPGLRVNVATQTDR</sequence>
<organism evidence="2 3">
    <name type="scientific">Rhodnius prolixus</name>
    <name type="common">Triatomid bug</name>
    <dbReference type="NCBI Taxonomy" id="13249"/>
    <lineage>
        <taxon>Eukaryota</taxon>
        <taxon>Metazoa</taxon>
        <taxon>Ecdysozoa</taxon>
        <taxon>Arthropoda</taxon>
        <taxon>Hexapoda</taxon>
        <taxon>Insecta</taxon>
        <taxon>Pterygota</taxon>
        <taxon>Neoptera</taxon>
        <taxon>Paraneoptera</taxon>
        <taxon>Hemiptera</taxon>
        <taxon>Heteroptera</taxon>
        <taxon>Panheteroptera</taxon>
        <taxon>Cimicomorpha</taxon>
        <taxon>Reduviidae</taxon>
        <taxon>Triatominae</taxon>
        <taxon>Rhodnius</taxon>
    </lineage>
</organism>
<protein>
    <submittedName>
        <fullName evidence="2">Uncharacterized protein</fullName>
    </submittedName>
</protein>
<name>T1IC49_RHOPR</name>
<feature type="region of interest" description="Disordered" evidence="1">
    <location>
        <begin position="34"/>
        <end position="68"/>
    </location>
</feature>
<feature type="compositionally biased region" description="Polar residues" evidence="1">
    <location>
        <begin position="56"/>
        <end position="68"/>
    </location>
</feature>
<proteinExistence type="predicted"/>
<evidence type="ECO:0000313" key="2">
    <source>
        <dbReference type="EnsemblMetazoa" id="RPRC013869-PA"/>
    </source>
</evidence>
<dbReference type="AlphaFoldDB" id="T1IC49"/>
<dbReference type="HOGENOM" id="CLU_1500006_0_0_1"/>
<reference evidence="2" key="1">
    <citation type="submission" date="2015-05" db="UniProtKB">
        <authorList>
            <consortium name="EnsemblMetazoa"/>
        </authorList>
    </citation>
    <scope>IDENTIFICATION</scope>
</reference>
<dbReference type="VEuPathDB" id="VectorBase:RPRC013869"/>
<dbReference type="InParanoid" id="T1IC49"/>
<evidence type="ECO:0000313" key="3">
    <source>
        <dbReference type="Proteomes" id="UP000015103"/>
    </source>
</evidence>
<dbReference type="Proteomes" id="UP000015103">
    <property type="component" value="Unassembled WGS sequence"/>
</dbReference>
<evidence type="ECO:0000256" key="1">
    <source>
        <dbReference type="SAM" id="MobiDB-lite"/>
    </source>
</evidence>
<keyword evidence="3" id="KW-1185">Reference proteome</keyword>